<gene>
    <name evidence="1" type="ORF">SAMN05421769_1145</name>
</gene>
<sequence>MESFESIQNKLIRAISESSDREKIFSLWEFWNGKNSNLSVAEPHSFYNSEKPMTDEEVEEYFKEEEIILPDYVMKMIERGMDDVKNGRVIDNEEVEKYFEEWLKD</sequence>
<dbReference type="RefSeq" id="WP_074229333.1">
    <property type="nucleotide sequence ID" value="NZ_FSRQ01000001.1"/>
</dbReference>
<evidence type="ECO:0000313" key="2">
    <source>
        <dbReference type="Proteomes" id="UP000184782"/>
    </source>
</evidence>
<reference evidence="2" key="1">
    <citation type="submission" date="2016-12" db="EMBL/GenBank/DDBJ databases">
        <authorList>
            <person name="Varghese N."/>
            <person name="Submissions S."/>
        </authorList>
    </citation>
    <scope>NUCLEOTIDE SEQUENCE [LARGE SCALE GENOMIC DNA]</scope>
    <source>
        <strain evidence="2">DSM 16779</strain>
    </source>
</reference>
<dbReference type="EMBL" id="FSRQ01000001">
    <property type="protein sequence ID" value="SIN92313.1"/>
    <property type="molecule type" value="Genomic_DNA"/>
</dbReference>
<name>A0A1N6FAL1_9FLAO</name>
<organism evidence="1 2">
    <name type="scientific">Chryseobacterium scophthalmum</name>
    <dbReference type="NCBI Taxonomy" id="59733"/>
    <lineage>
        <taxon>Bacteria</taxon>
        <taxon>Pseudomonadati</taxon>
        <taxon>Bacteroidota</taxon>
        <taxon>Flavobacteriia</taxon>
        <taxon>Flavobacteriales</taxon>
        <taxon>Weeksellaceae</taxon>
        <taxon>Chryseobacterium group</taxon>
        <taxon>Chryseobacterium</taxon>
    </lineage>
</organism>
<protein>
    <submittedName>
        <fullName evidence="1">Uncharacterized protein</fullName>
    </submittedName>
</protein>
<dbReference type="AlphaFoldDB" id="A0A1N6FAL1"/>
<evidence type="ECO:0000313" key="1">
    <source>
        <dbReference type="EMBL" id="SIN92313.1"/>
    </source>
</evidence>
<dbReference type="STRING" id="59733.SAMN05421769_1145"/>
<keyword evidence="2" id="KW-1185">Reference proteome</keyword>
<accession>A0A1N6FAL1</accession>
<proteinExistence type="predicted"/>
<dbReference type="Proteomes" id="UP000184782">
    <property type="component" value="Unassembled WGS sequence"/>
</dbReference>
<dbReference type="OrthoDB" id="1262144at2"/>